<feature type="region of interest" description="Disordered" evidence="8">
    <location>
        <begin position="356"/>
        <end position="423"/>
    </location>
</feature>
<feature type="region of interest" description="Disordered" evidence="8">
    <location>
        <begin position="672"/>
        <end position="694"/>
    </location>
</feature>
<evidence type="ECO:0000313" key="10">
    <source>
        <dbReference type="EMBL" id="KAK2173385.1"/>
    </source>
</evidence>
<dbReference type="GO" id="GO:0046872">
    <property type="term" value="F:metal ion binding"/>
    <property type="evidence" value="ECO:0007669"/>
    <property type="project" value="UniProtKB-KW"/>
</dbReference>
<dbReference type="GO" id="GO:0005634">
    <property type="term" value="C:nucleus"/>
    <property type="evidence" value="ECO:0007669"/>
    <property type="project" value="UniProtKB-SubCell"/>
</dbReference>
<organism evidence="10 11">
    <name type="scientific">Ridgeia piscesae</name>
    <name type="common">Tubeworm</name>
    <dbReference type="NCBI Taxonomy" id="27915"/>
    <lineage>
        <taxon>Eukaryota</taxon>
        <taxon>Metazoa</taxon>
        <taxon>Spiralia</taxon>
        <taxon>Lophotrochozoa</taxon>
        <taxon>Annelida</taxon>
        <taxon>Polychaeta</taxon>
        <taxon>Sedentaria</taxon>
        <taxon>Canalipalpata</taxon>
        <taxon>Sabellida</taxon>
        <taxon>Siboglinidae</taxon>
        <taxon>Ridgeia</taxon>
    </lineage>
</organism>
<dbReference type="EMBL" id="JAODUO010000879">
    <property type="protein sequence ID" value="KAK2173385.1"/>
    <property type="molecule type" value="Genomic_DNA"/>
</dbReference>
<evidence type="ECO:0000256" key="8">
    <source>
        <dbReference type="SAM" id="MobiDB-lite"/>
    </source>
</evidence>
<feature type="region of interest" description="Disordered" evidence="8">
    <location>
        <begin position="468"/>
        <end position="619"/>
    </location>
</feature>
<dbReference type="PROSITE" id="PS50023">
    <property type="entry name" value="LIM_DOMAIN_2"/>
    <property type="match status" value="2"/>
</dbReference>
<dbReference type="SUPFAM" id="SSF57716">
    <property type="entry name" value="Glucocorticoid receptor-like (DNA-binding domain)"/>
    <property type="match status" value="4"/>
</dbReference>
<gene>
    <name evidence="10" type="ORF">NP493_879g01002</name>
</gene>
<dbReference type="GO" id="GO:0060537">
    <property type="term" value="P:muscle tissue development"/>
    <property type="evidence" value="ECO:0007669"/>
    <property type="project" value="TreeGrafter"/>
</dbReference>
<keyword evidence="6" id="KW-0539">Nucleus</keyword>
<feature type="region of interest" description="Disordered" evidence="8">
    <location>
        <begin position="631"/>
        <end position="654"/>
    </location>
</feature>
<feature type="compositionally biased region" description="Polar residues" evidence="8">
    <location>
        <begin position="537"/>
        <end position="571"/>
    </location>
</feature>
<dbReference type="PANTHER" id="PTHR24215">
    <property type="entry name" value="RHO-GTPASE-ACTIVATING PROTEIN LRG1"/>
    <property type="match status" value="1"/>
</dbReference>
<feature type="region of interest" description="Disordered" evidence="8">
    <location>
        <begin position="237"/>
        <end position="316"/>
    </location>
</feature>
<evidence type="ECO:0000256" key="5">
    <source>
        <dbReference type="ARBA" id="ARBA00023038"/>
    </source>
</evidence>
<feature type="compositionally biased region" description="Basic and acidic residues" evidence="8">
    <location>
        <begin position="237"/>
        <end position="247"/>
    </location>
</feature>
<feature type="compositionally biased region" description="Basic and acidic residues" evidence="8">
    <location>
        <begin position="382"/>
        <end position="391"/>
    </location>
</feature>
<dbReference type="FunFam" id="2.10.110.10:FF:000001">
    <property type="entry name" value="Cysteine and glycine-rich protein 1"/>
    <property type="match status" value="2"/>
</dbReference>
<feature type="compositionally biased region" description="Polar residues" evidence="8">
    <location>
        <begin position="248"/>
        <end position="265"/>
    </location>
</feature>
<evidence type="ECO:0000259" key="9">
    <source>
        <dbReference type="PROSITE" id="PS50023"/>
    </source>
</evidence>
<keyword evidence="2 7" id="KW-0479">Metal-binding</keyword>
<sequence>MGKLSFGTTGIAYECDKVTLDSSGAPRCPRCHDRVYYNEEKKAIGKSWHKRCFICVMCRRSLDSTNCNEHDGEVYCGSCHRRQFGPRGYGFAGGAAGLSTESTVKQLRSQPGSQVLAVPQNIPATSIDPASLDCCPGCGKRVYFAEEIKALKRSWHKLCFKCKTCRKLLEPGSCNEHEGNIFCRACYSKQFGPKGYGFAGGAGSMLAAEDRYSVEARAADAVRSNDGETYTLRMKPRADRVDDRYTSEGRSVNLSQSNAGETYTLETRRKPSAGSAPVANDRYTAETARGVNGKMERPVGEVQATETRPMPADSRYISQNGKMASNRLTDEHVYTAQQQQPKQSAQSRLFPDERLNPEHRLMPGSPERPMAESYSIQNRTQQKTDSDDRYTRYNNGSSMLPTEPIQTHAMPVSNSGYTPDDRYNSMPRYTNGSPERRASNESYSIQARAQPSAGLPNDTHYATDYRRTNGAIDRPTGDSYSPQVAGHGMVSGARRSSETRLMNGAAERPMNESYSRQTRARPSLDSGLPDRHASDSRLANASTETYVVHSRSSSGLSADGRSPNTQYTNGSARPDEVYHLHTRASSGSSPPGAVPNDRYHNGAWMMNGTTERPSGDKYAGKTRVPAQFTDDRYSVDSPVSSPNGRYPAGTGPAAPMTAAAVEDRRYSILARATPSAAYRSPAQNGPGKAGPVYV</sequence>
<protein>
    <recommendedName>
        <fullName evidence="9">LIM zinc-binding domain-containing protein</fullName>
    </recommendedName>
</protein>
<keyword evidence="3" id="KW-0677">Repeat</keyword>
<comment type="caution">
    <text evidence="10">The sequence shown here is derived from an EMBL/GenBank/DDBJ whole genome shotgun (WGS) entry which is preliminary data.</text>
</comment>
<dbReference type="GO" id="GO:0042805">
    <property type="term" value="F:actinin binding"/>
    <property type="evidence" value="ECO:0007669"/>
    <property type="project" value="TreeGrafter"/>
</dbReference>
<feature type="domain" description="LIM zinc-binding" evidence="9">
    <location>
        <begin position="26"/>
        <end position="86"/>
    </location>
</feature>
<evidence type="ECO:0000256" key="7">
    <source>
        <dbReference type="PROSITE-ProRule" id="PRU00125"/>
    </source>
</evidence>
<dbReference type="AlphaFoldDB" id="A0AAD9KMF9"/>
<dbReference type="GO" id="GO:0030018">
    <property type="term" value="C:Z disc"/>
    <property type="evidence" value="ECO:0007669"/>
    <property type="project" value="TreeGrafter"/>
</dbReference>
<evidence type="ECO:0000256" key="3">
    <source>
        <dbReference type="ARBA" id="ARBA00022737"/>
    </source>
</evidence>
<dbReference type="PROSITE" id="PS00478">
    <property type="entry name" value="LIM_DOMAIN_1"/>
    <property type="match status" value="2"/>
</dbReference>
<comment type="subcellular location">
    <subcellularLocation>
        <location evidence="1">Nucleus</location>
    </subcellularLocation>
</comment>
<keyword evidence="5 7" id="KW-0440">LIM domain</keyword>
<dbReference type="CDD" id="cd09326">
    <property type="entry name" value="LIM_CRP_like"/>
    <property type="match status" value="2"/>
</dbReference>
<dbReference type="SMART" id="SM00132">
    <property type="entry name" value="LIM"/>
    <property type="match status" value="2"/>
</dbReference>
<evidence type="ECO:0000256" key="1">
    <source>
        <dbReference type="ARBA" id="ARBA00004123"/>
    </source>
</evidence>
<keyword evidence="11" id="KW-1185">Reference proteome</keyword>
<reference evidence="10" key="1">
    <citation type="journal article" date="2023" name="Mol. Biol. Evol.">
        <title>Third-Generation Sequencing Reveals the Adaptive Role of the Epigenome in Three Deep-Sea Polychaetes.</title>
        <authorList>
            <person name="Perez M."/>
            <person name="Aroh O."/>
            <person name="Sun Y."/>
            <person name="Lan Y."/>
            <person name="Juniper S.K."/>
            <person name="Young C.R."/>
            <person name="Angers B."/>
            <person name="Qian P.Y."/>
        </authorList>
    </citation>
    <scope>NUCLEOTIDE SEQUENCE</scope>
    <source>
        <strain evidence="10">R07B-5</strain>
    </source>
</reference>
<accession>A0AAD9KMF9</accession>
<feature type="domain" description="LIM zinc-binding" evidence="9">
    <location>
        <begin position="133"/>
        <end position="193"/>
    </location>
</feature>
<name>A0AAD9KMF9_RIDPI</name>
<dbReference type="PANTHER" id="PTHR24215:SF35">
    <property type="entry name" value="MUSCLE LIM PROTEIN MLP84B"/>
    <property type="match status" value="1"/>
</dbReference>
<evidence type="ECO:0000256" key="2">
    <source>
        <dbReference type="ARBA" id="ARBA00022723"/>
    </source>
</evidence>
<evidence type="ECO:0000313" key="11">
    <source>
        <dbReference type="Proteomes" id="UP001209878"/>
    </source>
</evidence>
<dbReference type="GO" id="GO:0008307">
    <property type="term" value="F:structural constituent of muscle"/>
    <property type="evidence" value="ECO:0007669"/>
    <property type="project" value="TreeGrafter"/>
</dbReference>
<dbReference type="GO" id="GO:0045214">
    <property type="term" value="P:sarcomere organization"/>
    <property type="evidence" value="ECO:0007669"/>
    <property type="project" value="TreeGrafter"/>
</dbReference>
<dbReference type="Gene3D" id="2.10.110.10">
    <property type="entry name" value="Cysteine Rich Protein"/>
    <property type="match status" value="2"/>
</dbReference>
<evidence type="ECO:0000256" key="6">
    <source>
        <dbReference type="ARBA" id="ARBA00023242"/>
    </source>
</evidence>
<keyword evidence="4 7" id="KW-0862">Zinc</keyword>
<dbReference type="InterPro" id="IPR001781">
    <property type="entry name" value="Znf_LIM"/>
</dbReference>
<evidence type="ECO:0000256" key="4">
    <source>
        <dbReference type="ARBA" id="ARBA00022833"/>
    </source>
</evidence>
<dbReference type="Pfam" id="PF00412">
    <property type="entry name" value="LIM"/>
    <property type="match status" value="2"/>
</dbReference>
<dbReference type="Proteomes" id="UP001209878">
    <property type="component" value="Unassembled WGS sequence"/>
</dbReference>
<proteinExistence type="predicted"/>